<dbReference type="PRINTS" id="PR00019">
    <property type="entry name" value="LEURICHRPT"/>
</dbReference>
<evidence type="ECO:0000256" key="1">
    <source>
        <dbReference type="ARBA" id="ARBA00004251"/>
    </source>
</evidence>
<dbReference type="InterPro" id="IPR046956">
    <property type="entry name" value="RLP23-like"/>
</dbReference>
<evidence type="ECO:0000256" key="5">
    <source>
        <dbReference type="ARBA" id="ARBA00022692"/>
    </source>
</evidence>
<keyword evidence="8 14" id="KW-1133">Transmembrane helix</keyword>
<keyword evidence="12" id="KW-0175">Coiled coil</keyword>
<evidence type="ECO:0000256" key="2">
    <source>
        <dbReference type="ARBA" id="ARBA00009592"/>
    </source>
</evidence>
<evidence type="ECO:0000256" key="8">
    <source>
        <dbReference type="ARBA" id="ARBA00022989"/>
    </source>
</evidence>
<evidence type="ECO:0000313" key="16">
    <source>
        <dbReference type="Proteomes" id="UP001054252"/>
    </source>
</evidence>
<feature type="coiled-coil region" evidence="12">
    <location>
        <begin position="327"/>
        <end position="424"/>
    </location>
</feature>
<evidence type="ECO:0000256" key="6">
    <source>
        <dbReference type="ARBA" id="ARBA00022729"/>
    </source>
</evidence>
<comment type="caution">
    <text evidence="15">The sequence shown here is derived from an EMBL/GenBank/DDBJ whole genome shotgun (WGS) entry which is preliminary data.</text>
</comment>
<dbReference type="AlphaFoldDB" id="A0AAV5J3N4"/>
<keyword evidence="5 14" id="KW-0812">Transmembrane</keyword>
<dbReference type="SMART" id="SM00369">
    <property type="entry name" value="LRR_TYP"/>
    <property type="match status" value="8"/>
</dbReference>
<dbReference type="Pfam" id="PF13855">
    <property type="entry name" value="LRR_8"/>
    <property type="match status" value="3"/>
</dbReference>
<feature type="transmembrane region" description="Helical" evidence="14">
    <location>
        <begin position="1218"/>
        <end position="1240"/>
    </location>
</feature>
<dbReference type="FunFam" id="3.80.10.10:FF:000095">
    <property type="entry name" value="LRR receptor-like serine/threonine-protein kinase GSO1"/>
    <property type="match status" value="2"/>
</dbReference>
<evidence type="ECO:0000256" key="9">
    <source>
        <dbReference type="ARBA" id="ARBA00023136"/>
    </source>
</evidence>
<dbReference type="EMBL" id="BPVZ01000024">
    <property type="protein sequence ID" value="GKV06078.1"/>
    <property type="molecule type" value="Genomic_DNA"/>
</dbReference>
<evidence type="ECO:0000256" key="7">
    <source>
        <dbReference type="ARBA" id="ARBA00022737"/>
    </source>
</evidence>
<keyword evidence="11" id="KW-0325">Glycoprotein</keyword>
<dbReference type="InterPro" id="IPR032675">
    <property type="entry name" value="LRR_dom_sf"/>
</dbReference>
<comment type="similarity">
    <text evidence="2">Belongs to the RLP family.</text>
</comment>
<gene>
    <name evidence="15" type="ORF">SLEP1_g18009</name>
</gene>
<keyword evidence="3" id="KW-1003">Cell membrane</keyword>
<keyword evidence="4" id="KW-0433">Leucine-rich repeat</keyword>
<dbReference type="Gene3D" id="3.80.10.10">
    <property type="entry name" value="Ribonuclease Inhibitor"/>
    <property type="match status" value="3"/>
</dbReference>
<feature type="region of interest" description="Disordered" evidence="13">
    <location>
        <begin position="166"/>
        <end position="186"/>
    </location>
</feature>
<evidence type="ECO:0000256" key="14">
    <source>
        <dbReference type="SAM" id="Phobius"/>
    </source>
</evidence>
<evidence type="ECO:0000256" key="4">
    <source>
        <dbReference type="ARBA" id="ARBA00022614"/>
    </source>
</evidence>
<keyword evidence="9 14" id="KW-0472">Membrane</keyword>
<keyword evidence="7" id="KW-0677">Repeat</keyword>
<proteinExistence type="inferred from homology"/>
<accession>A0AAV5J3N4</accession>
<reference evidence="15 16" key="1">
    <citation type="journal article" date="2021" name="Commun. Biol.">
        <title>The genome of Shorea leprosula (Dipterocarpaceae) highlights the ecological relevance of drought in aseasonal tropical rainforests.</title>
        <authorList>
            <person name="Ng K.K.S."/>
            <person name="Kobayashi M.J."/>
            <person name="Fawcett J.A."/>
            <person name="Hatakeyama M."/>
            <person name="Paape T."/>
            <person name="Ng C.H."/>
            <person name="Ang C.C."/>
            <person name="Tnah L.H."/>
            <person name="Lee C.T."/>
            <person name="Nishiyama T."/>
            <person name="Sese J."/>
            <person name="O'Brien M.J."/>
            <person name="Copetti D."/>
            <person name="Mohd Noor M.I."/>
            <person name="Ong R.C."/>
            <person name="Putra M."/>
            <person name="Sireger I.Z."/>
            <person name="Indrioko S."/>
            <person name="Kosugi Y."/>
            <person name="Izuno A."/>
            <person name="Isagi Y."/>
            <person name="Lee S.L."/>
            <person name="Shimizu K.K."/>
        </authorList>
    </citation>
    <scope>NUCLEOTIDE SEQUENCE [LARGE SCALE GENOMIC DNA]</scope>
    <source>
        <strain evidence="15">214</strain>
    </source>
</reference>
<keyword evidence="6" id="KW-0732">Signal</keyword>
<sequence length="1241" mass="138130">MPAYSHYLMAGLRFPLPELLIALLLDYNIGLTQLVPNAMRGSSKRDKGWYYFTPRVANKEDRILFTAGPSSIKGWKEKFFFVDDTEWGKGDAEVKALASWKAKRANQNKFSLNEDEEEEVGRLVRKRGEELNILDLTSAAYIEAAELYGPSALSEADMNQFLGAAGGKAIPKKPRNKSRTSSKQVDEGITGKVVVPTASIETGEEVAPLKRKGWEERRTLEKKKKVVEEVERNEVPEFVPQPPPVELNPELRRLEEGAEVRAPGRGKGPLPPLGPQSNLFGANNMTRARWFINNTFPEVDLKNAREEALRYGGASVVKHALENASWVNGLAQEFRESTKERVRLQRQCDQLQKEKEELEKKNKELQASLDEVVPTLKQLEQDRASLGTKLGFEETKRKISESEREALAQELKLTKEAFSELKGNVQTLVHNGMKEHISNFISSSSFDNIVNLYRLPTAIIAFTDCREKVKTVYPEVDVTRITFGEQEAGVEEDGESMSADFRPEIKLKWDHDADGRTVFPPNFDFEFVAVEEEGAEAEEDEVEAGVEGVGTLVLRSTNISGKIPGSIGNLKGLSRMDLSDCNFKGSLPNSIGSLTNLVVLELSWNLFSGSIPSSFSMLKNLTDLNLSDNNLSGQISSIHWENLSYLVNLEFRNNLLEGIIPSPLFSLPSLQIIYLSNNQFSGQIGDFPVVSSSQLAILDLSSNRLEGPMPSSFFKHQSLQMLILSYNNFSGTLELSIIQKLGNLTWLDLSYNELMVDDGFFGNIDLTTFPQLEVLQLMSCKLRKFPIFLRNQSDWLTLDFADNQIQGEIPNWICNHRLYYLNLSHNLLTKIEGSFSNNNIVEYLDLHSNQLRGDISNMPQAAYFIDYSENQINSVIPVDIGSFLRQTSIFLASGNYLHGIISESICNMDSLEVLDLSRNSLSGTVPWCLINMTQSGSFSVLNLRRNSLTGTIPDAFSGNCGLQTLNLNENSLQGEIPKSQANCKMLEVLDIGNNGINDSFPCWLSTISTLQVLVLRSNKFYGSIECPMSNETLPLLQIVDLASNKFGGKLPKKFFETWAGMLDVVKVINKGVQMELVKILTIFISIDFSCNNFEGKIPEVIGEFKALIVLNLSHNSLTGPIPSSLGNLHNLESLDLSSNNLRGNIPQQLGGLNFLAVLNLSHNQLEGRIPKGNQLQTFSEDSFKDNKGLCGAPLMDCGANMQPPPEGKNSNDGTKIDWNLISAEVGFVFGLAIVILPLMFC</sequence>
<dbReference type="InterPro" id="IPR001611">
    <property type="entry name" value="Leu-rich_rpt"/>
</dbReference>
<dbReference type="PROSITE" id="PS51450">
    <property type="entry name" value="LRR"/>
    <property type="match status" value="1"/>
</dbReference>
<evidence type="ECO:0000256" key="13">
    <source>
        <dbReference type="SAM" id="MobiDB-lite"/>
    </source>
</evidence>
<name>A0AAV5J3N4_9ROSI</name>
<organism evidence="15 16">
    <name type="scientific">Rubroshorea leprosula</name>
    <dbReference type="NCBI Taxonomy" id="152421"/>
    <lineage>
        <taxon>Eukaryota</taxon>
        <taxon>Viridiplantae</taxon>
        <taxon>Streptophyta</taxon>
        <taxon>Embryophyta</taxon>
        <taxon>Tracheophyta</taxon>
        <taxon>Spermatophyta</taxon>
        <taxon>Magnoliopsida</taxon>
        <taxon>eudicotyledons</taxon>
        <taxon>Gunneridae</taxon>
        <taxon>Pentapetalae</taxon>
        <taxon>rosids</taxon>
        <taxon>malvids</taxon>
        <taxon>Malvales</taxon>
        <taxon>Dipterocarpaceae</taxon>
        <taxon>Rubroshorea</taxon>
    </lineage>
</organism>
<keyword evidence="16" id="KW-1185">Reference proteome</keyword>
<evidence type="ECO:0000313" key="15">
    <source>
        <dbReference type="EMBL" id="GKV06078.1"/>
    </source>
</evidence>
<dbReference type="PANTHER" id="PTHR48061:SF2">
    <property type="entry name" value="RECEPTOR LIKE PROTEIN 30-LIKE"/>
    <property type="match status" value="1"/>
</dbReference>
<dbReference type="SUPFAM" id="SSF52058">
    <property type="entry name" value="L domain-like"/>
    <property type="match status" value="2"/>
</dbReference>
<dbReference type="Pfam" id="PF00560">
    <property type="entry name" value="LRR_1"/>
    <property type="match status" value="4"/>
</dbReference>
<evidence type="ECO:0000256" key="12">
    <source>
        <dbReference type="SAM" id="Coils"/>
    </source>
</evidence>
<evidence type="ECO:0000256" key="3">
    <source>
        <dbReference type="ARBA" id="ARBA00022475"/>
    </source>
</evidence>
<keyword evidence="10" id="KW-0675">Receptor</keyword>
<dbReference type="Proteomes" id="UP001054252">
    <property type="component" value="Unassembled WGS sequence"/>
</dbReference>
<dbReference type="InterPro" id="IPR003591">
    <property type="entry name" value="Leu-rich_rpt_typical-subtyp"/>
</dbReference>
<evidence type="ECO:0000256" key="11">
    <source>
        <dbReference type="ARBA" id="ARBA00023180"/>
    </source>
</evidence>
<comment type="subcellular location">
    <subcellularLocation>
        <location evidence="1">Cell membrane</location>
        <topology evidence="1">Single-pass type I membrane protein</topology>
    </subcellularLocation>
</comment>
<protein>
    <submittedName>
        <fullName evidence="15">Uncharacterized protein</fullName>
    </submittedName>
</protein>
<dbReference type="PANTHER" id="PTHR48061">
    <property type="entry name" value="LEUCINE-RICH REPEAT RECEPTOR PROTEIN KINASE EMS1-LIKE-RELATED"/>
    <property type="match status" value="1"/>
</dbReference>
<dbReference type="SUPFAM" id="SSF52047">
    <property type="entry name" value="RNI-like"/>
    <property type="match status" value="1"/>
</dbReference>
<feature type="compositionally biased region" description="Basic residues" evidence="13">
    <location>
        <begin position="170"/>
        <end position="180"/>
    </location>
</feature>
<dbReference type="GO" id="GO:0005886">
    <property type="term" value="C:plasma membrane"/>
    <property type="evidence" value="ECO:0007669"/>
    <property type="project" value="UniProtKB-SubCell"/>
</dbReference>
<evidence type="ECO:0000256" key="10">
    <source>
        <dbReference type="ARBA" id="ARBA00023170"/>
    </source>
</evidence>